<feature type="region of interest" description="Disordered" evidence="2">
    <location>
        <begin position="704"/>
        <end position="725"/>
    </location>
</feature>
<comment type="caution">
    <text evidence="3">The sequence shown here is derived from an EMBL/GenBank/DDBJ whole genome shotgun (WGS) entry which is preliminary data.</text>
</comment>
<dbReference type="EMBL" id="BLXT01004630">
    <property type="protein sequence ID" value="GFO15782.1"/>
    <property type="molecule type" value="Genomic_DNA"/>
</dbReference>
<evidence type="ECO:0000256" key="2">
    <source>
        <dbReference type="SAM" id="MobiDB-lite"/>
    </source>
</evidence>
<proteinExistence type="predicted"/>
<keyword evidence="1" id="KW-0175">Coiled coil</keyword>
<reference evidence="3 4" key="1">
    <citation type="journal article" date="2021" name="Elife">
        <title>Chloroplast acquisition without the gene transfer in kleptoplastic sea slugs, Plakobranchus ocellatus.</title>
        <authorList>
            <person name="Maeda T."/>
            <person name="Takahashi S."/>
            <person name="Yoshida T."/>
            <person name="Shimamura S."/>
            <person name="Takaki Y."/>
            <person name="Nagai Y."/>
            <person name="Toyoda A."/>
            <person name="Suzuki Y."/>
            <person name="Arimoto A."/>
            <person name="Ishii H."/>
            <person name="Satoh N."/>
            <person name="Nishiyama T."/>
            <person name="Hasebe M."/>
            <person name="Maruyama T."/>
            <person name="Minagawa J."/>
            <person name="Obokata J."/>
            <person name="Shigenobu S."/>
        </authorList>
    </citation>
    <scope>NUCLEOTIDE SEQUENCE [LARGE SCALE GENOMIC DNA]</scope>
</reference>
<feature type="coiled-coil region" evidence="1">
    <location>
        <begin position="850"/>
        <end position="920"/>
    </location>
</feature>
<dbReference type="AlphaFoldDB" id="A0AAV4B9I7"/>
<protein>
    <submittedName>
        <fullName evidence="3">Uncharacterized protein</fullName>
    </submittedName>
</protein>
<feature type="region of interest" description="Disordered" evidence="2">
    <location>
        <begin position="801"/>
        <end position="823"/>
    </location>
</feature>
<feature type="region of interest" description="Disordered" evidence="2">
    <location>
        <begin position="921"/>
        <end position="943"/>
    </location>
</feature>
<feature type="region of interest" description="Disordered" evidence="2">
    <location>
        <begin position="476"/>
        <end position="513"/>
    </location>
</feature>
<name>A0AAV4B9I7_9GAST</name>
<feature type="compositionally biased region" description="Basic and acidic residues" evidence="2">
    <location>
        <begin position="22"/>
        <end position="32"/>
    </location>
</feature>
<evidence type="ECO:0000256" key="1">
    <source>
        <dbReference type="SAM" id="Coils"/>
    </source>
</evidence>
<organism evidence="3 4">
    <name type="scientific">Plakobranchus ocellatus</name>
    <dbReference type="NCBI Taxonomy" id="259542"/>
    <lineage>
        <taxon>Eukaryota</taxon>
        <taxon>Metazoa</taxon>
        <taxon>Spiralia</taxon>
        <taxon>Lophotrochozoa</taxon>
        <taxon>Mollusca</taxon>
        <taxon>Gastropoda</taxon>
        <taxon>Heterobranchia</taxon>
        <taxon>Euthyneura</taxon>
        <taxon>Panpulmonata</taxon>
        <taxon>Sacoglossa</taxon>
        <taxon>Placobranchoidea</taxon>
        <taxon>Plakobranchidae</taxon>
        <taxon>Plakobranchus</taxon>
    </lineage>
</organism>
<keyword evidence="4" id="KW-1185">Reference proteome</keyword>
<evidence type="ECO:0000313" key="3">
    <source>
        <dbReference type="EMBL" id="GFO15782.1"/>
    </source>
</evidence>
<dbReference type="Proteomes" id="UP000735302">
    <property type="component" value="Unassembled WGS sequence"/>
</dbReference>
<feature type="compositionally biased region" description="Polar residues" evidence="2">
    <location>
        <begin position="502"/>
        <end position="512"/>
    </location>
</feature>
<feature type="compositionally biased region" description="Basic and acidic residues" evidence="2">
    <location>
        <begin position="710"/>
        <end position="720"/>
    </location>
</feature>
<sequence>METHVKFGHADLSSPSKRKKVSSSEDNEKSTDSPESLPYQQDGKETEDAEEKLNLNLKTMGSVTGNNDELQEAQKESHTDNSNISILHESDTRSTFNDLNLCVSPSAHSDLIMAIHANGFTSPDIDMKVALNVEPDREKFKTFDISNDQAIIECMNDRFLSASQPVTSTRKISGTNNIPHEKIHTRFKPPPKKFGIASSSTNLLQCLTGKENLSDSNKTDKSIENCAAPVMTKAHFNTENNKLALDFSKKVKDQEDRDVENGSCVCDMAGHHSNTMEEHKNNIHSDNDKASVDVNNVQSDNNTPSCDTTVVECESQLMEGHMQPFRTTEVQKRTEKEPHSETHHNNTQNELMQSAVPTVKDENPKATDSETTENIHVIKVNDSKTDKPLMQTQGFVTAFGNNYNKDCNSSKNHSGDENDDNNSKTLCCSPKVVKCSETRASHTKMCELQATVAVDTADFMAQLSFSPLLTHNTKTDISNGHSNTRKHEMTPSNTEPDAFHTCESSSSNTANKQKYDTETVLHNKAEVIPCKEIIFPNCNNKINNLVLETFPKGRTSQEVALHSNPFSPNSQNVETSYIDKENENHETHPLSEKNDTLNGDVKTDQMAVNLNIEEEKENFLSRSKGTVKENVSESSSSYIKVSNDNLQLIFEKEKSERGLMKASGRGCLDDTVTSNEKNISDHEKSHFKMSEIITGLFSSHENLQVQNEPSHPKEGIHESSDNLDTPIKQTTCKAECKKVSIAKQSFSSVQEVKQDERCPTSNWIDENLVGNTLGFCEDNRPTVEDKMDSEKCVSFTKNTQMFEKNPDQRGTKQKEHSPKQPFVGSSCMLSDIQPSIMNELDFYDLDSQTFLIETEDLEAENKELDQFEREFQESQANVMEQAQVQKVEGASFVKAIMGELESMNKQILKMKREMDIVSRNLGRVGRTNDTSKGRNIGTLKRNK</sequence>
<gene>
    <name evidence="3" type="ORF">PoB_004228700</name>
</gene>
<feature type="compositionally biased region" description="Basic and acidic residues" evidence="2">
    <location>
        <begin position="804"/>
        <end position="818"/>
    </location>
</feature>
<feature type="region of interest" description="Disordered" evidence="2">
    <location>
        <begin position="1"/>
        <end position="48"/>
    </location>
</feature>
<accession>A0AAV4B9I7</accession>
<evidence type="ECO:0000313" key="4">
    <source>
        <dbReference type="Proteomes" id="UP000735302"/>
    </source>
</evidence>